<evidence type="ECO:0000256" key="6">
    <source>
        <dbReference type="ARBA" id="ARBA00022691"/>
    </source>
</evidence>
<proteinExistence type="inferred from homology"/>
<dbReference type="InterPro" id="IPR029063">
    <property type="entry name" value="SAM-dependent_MTases_sf"/>
</dbReference>
<comment type="function">
    <text evidence="8">Converts the free carboxyl group of a malonyl-thioester to its methyl ester by transfer of a methyl group from S-adenosyl-L-methionine (SAM). It allows to synthesize pimeloyl-ACP via the fatty acid synthetic pathway.</text>
</comment>
<dbReference type="SUPFAM" id="SSF53335">
    <property type="entry name" value="S-adenosyl-L-methionine-dependent methyltransferases"/>
    <property type="match status" value="1"/>
</dbReference>
<evidence type="ECO:0000256" key="4">
    <source>
        <dbReference type="ARBA" id="ARBA00022603"/>
    </source>
</evidence>
<dbReference type="Gene3D" id="3.40.50.150">
    <property type="entry name" value="Vaccinia Virus protein VP39"/>
    <property type="match status" value="1"/>
</dbReference>
<evidence type="ECO:0000256" key="2">
    <source>
        <dbReference type="ARBA" id="ARBA00004746"/>
    </source>
</evidence>
<keyword evidence="11" id="KW-1185">Reference proteome</keyword>
<dbReference type="InterPro" id="IPR050602">
    <property type="entry name" value="Malonyl-ACP_OMT"/>
</dbReference>
<dbReference type="GO" id="GO:0032259">
    <property type="term" value="P:methylation"/>
    <property type="evidence" value="ECO:0007669"/>
    <property type="project" value="UniProtKB-KW"/>
</dbReference>
<dbReference type="HAMAP" id="MF_00835">
    <property type="entry name" value="BioC"/>
    <property type="match status" value="1"/>
</dbReference>
<gene>
    <name evidence="8" type="primary">bioC</name>
    <name evidence="10" type="ORF">H8K33_11430</name>
</gene>
<evidence type="ECO:0000259" key="9">
    <source>
        <dbReference type="Pfam" id="PF08241"/>
    </source>
</evidence>
<evidence type="ECO:0000313" key="10">
    <source>
        <dbReference type="EMBL" id="MBC3832124.1"/>
    </source>
</evidence>
<dbReference type="GO" id="GO:0008168">
    <property type="term" value="F:methyltransferase activity"/>
    <property type="evidence" value="ECO:0007669"/>
    <property type="project" value="UniProtKB-KW"/>
</dbReference>
<comment type="similarity">
    <text evidence="8">Belongs to the methyltransferase superfamily.</text>
</comment>
<evidence type="ECO:0000256" key="1">
    <source>
        <dbReference type="ARBA" id="ARBA00000852"/>
    </source>
</evidence>
<comment type="catalytic activity">
    <reaction evidence="1 8">
        <text>malonyl-[ACP] + S-adenosyl-L-methionine = malonyl-[ACP] methyl ester + S-adenosyl-L-homocysteine</text>
        <dbReference type="Rhea" id="RHEA:17105"/>
        <dbReference type="Rhea" id="RHEA-COMP:9623"/>
        <dbReference type="Rhea" id="RHEA-COMP:9954"/>
        <dbReference type="ChEBI" id="CHEBI:57856"/>
        <dbReference type="ChEBI" id="CHEBI:59789"/>
        <dbReference type="ChEBI" id="CHEBI:78449"/>
        <dbReference type="ChEBI" id="CHEBI:78845"/>
        <dbReference type="EC" id="2.1.1.197"/>
    </reaction>
</comment>
<dbReference type="RefSeq" id="WP_186891165.1">
    <property type="nucleotide sequence ID" value="NZ_JACOFU010000004.1"/>
</dbReference>
<dbReference type="EMBL" id="JACOFU010000004">
    <property type="protein sequence ID" value="MBC3832124.1"/>
    <property type="molecule type" value="Genomic_DNA"/>
</dbReference>
<organism evidence="10 11">
    <name type="scientific">Undibacterium amnicola</name>
    <dbReference type="NCBI Taxonomy" id="1834038"/>
    <lineage>
        <taxon>Bacteria</taxon>
        <taxon>Pseudomonadati</taxon>
        <taxon>Pseudomonadota</taxon>
        <taxon>Betaproteobacteria</taxon>
        <taxon>Burkholderiales</taxon>
        <taxon>Oxalobacteraceae</taxon>
        <taxon>Undibacterium</taxon>
    </lineage>
</organism>
<keyword evidence="4 8" id="KW-0489">Methyltransferase</keyword>
<dbReference type="InterPro" id="IPR013216">
    <property type="entry name" value="Methyltransf_11"/>
</dbReference>
<reference evidence="10 11" key="1">
    <citation type="submission" date="2020-08" db="EMBL/GenBank/DDBJ databases">
        <title>Novel species isolated from subtropical streams in China.</title>
        <authorList>
            <person name="Lu H."/>
        </authorList>
    </citation>
    <scope>NUCLEOTIDE SEQUENCE [LARGE SCALE GENOMIC DNA]</scope>
    <source>
        <strain evidence="10 11">KCTC 52442</strain>
    </source>
</reference>
<evidence type="ECO:0000256" key="5">
    <source>
        <dbReference type="ARBA" id="ARBA00022679"/>
    </source>
</evidence>
<keyword evidence="7 8" id="KW-0093">Biotin biosynthesis</keyword>
<dbReference type="PANTHER" id="PTHR13090">
    <property type="entry name" value="ARGININE-HYDROXYLASE NDUFAF5, MITOCHONDRIAL"/>
    <property type="match status" value="1"/>
</dbReference>
<evidence type="ECO:0000256" key="3">
    <source>
        <dbReference type="ARBA" id="ARBA00012327"/>
    </source>
</evidence>
<accession>A0ABR6XRJ8</accession>
<comment type="pathway">
    <text evidence="2 8">Cofactor biosynthesis; biotin biosynthesis.</text>
</comment>
<keyword evidence="6 8" id="KW-0949">S-adenosyl-L-methionine</keyword>
<feature type="domain" description="Methyltransferase type 11" evidence="9">
    <location>
        <begin position="50"/>
        <end position="168"/>
    </location>
</feature>
<comment type="caution">
    <text evidence="10">The sequence shown here is derived from an EMBL/GenBank/DDBJ whole genome shotgun (WGS) entry which is preliminary data.</text>
</comment>
<dbReference type="PANTHER" id="PTHR13090:SF1">
    <property type="entry name" value="ARGININE-HYDROXYLASE NDUFAF5, MITOCHONDRIAL"/>
    <property type="match status" value="1"/>
</dbReference>
<evidence type="ECO:0000256" key="8">
    <source>
        <dbReference type="HAMAP-Rule" id="MF_00835"/>
    </source>
</evidence>
<name>A0ABR6XRJ8_9BURK</name>
<evidence type="ECO:0000256" key="7">
    <source>
        <dbReference type="ARBA" id="ARBA00022756"/>
    </source>
</evidence>
<evidence type="ECO:0000313" key="11">
    <source>
        <dbReference type="Proteomes" id="UP000643610"/>
    </source>
</evidence>
<dbReference type="CDD" id="cd02440">
    <property type="entry name" value="AdoMet_MTases"/>
    <property type="match status" value="1"/>
</dbReference>
<protein>
    <recommendedName>
        <fullName evidence="3 8">Malonyl-[acyl-carrier protein] O-methyltransferase</fullName>
        <shortName evidence="8">Malonyl-ACP O-methyltransferase</shortName>
        <ecNumber evidence="3 8">2.1.1.197</ecNumber>
    </recommendedName>
    <alternativeName>
        <fullName evidence="8">Biotin synthesis protein BioC</fullName>
    </alternativeName>
</protein>
<dbReference type="Proteomes" id="UP000643610">
    <property type="component" value="Unassembled WGS sequence"/>
</dbReference>
<dbReference type="EC" id="2.1.1.197" evidence="3 8"/>
<dbReference type="Pfam" id="PF08241">
    <property type="entry name" value="Methyltransf_11"/>
    <property type="match status" value="1"/>
</dbReference>
<sequence length="305" mass="34012">MLSAPIQLSEVRRLFSTPARVRDSLFLRQEVAQRMAEKLDLIRIDAKRVVDAGCGEGADLLRLSERFPQAQQVLGIDASWQALHRSEIASVSAGSVLRGLFSRFLPDQSKHARDAKLAVTCGDFAKLPLAANMVDVLWSNLALHWHPQPDQVLQEWFRVLARNGIVIFSSFGPDTLLELRQAFAQIDDDSHTLPFVDMHDFGDMLVAAGFATPVMDVERITLRYQDVQRLLADVRALGGNPLSNRRRGLLGKSAFAYLKTELEKKRGEDGRIPLTIEVVFGHAFKPVPTKLASGESIIQFDAMKK</sequence>
<keyword evidence="5 8" id="KW-0808">Transferase</keyword>
<dbReference type="InterPro" id="IPR011814">
    <property type="entry name" value="BioC"/>
</dbReference>